<dbReference type="GO" id="GO:0016301">
    <property type="term" value="F:kinase activity"/>
    <property type="evidence" value="ECO:0007669"/>
    <property type="project" value="UniProtKB-KW"/>
</dbReference>
<dbReference type="KEGG" id="smen:SAMEA4412692_1323"/>
<reference evidence="1 2" key="1">
    <citation type="submission" date="2017-06" db="EMBL/GenBank/DDBJ databases">
        <authorList>
            <consortium name="Pathogen Informatics"/>
        </authorList>
    </citation>
    <scope>NUCLEOTIDE SEQUENCE [LARGE SCALE GENOMIC DNA]</scope>
    <source>
        <strain evidence="1 2">NCTC13788</strain>
    </source>
</reference>
<protein>
    <submittedName>
        <fullName evidence="1">Predicted kinase</fullName>
    </submittedName>
</protein>
<dbReference type="STRING" id="1123308.GCA_000380085_00687"/>
<keyword evidence="1" id="KW-0418">Kinase</keyword>
<dbReference type="Proteomes" id="UP000215185">
    <property type="component" value="Chromosome 1"/>
</dbReference>
<dbReference type="InterPro" id="IPR027417">
    <property type="entry name" value="P-loop_NTPase"/>
</dbReference>
<dbReference type="SUPFAM" id="SSF52540">
    <property type="entry name" value="P-loop containing nucleoside triphosphate hydrolases"/>
    <property type="match status" value="1"/>
</dbReference>
<keyword evidence="2" id="KW-1185">Reference proteome</keyword>
<organism evidence="1 2">
    <name type="scientific">Streptococcus merionis</name>
    <dbReference type="NCBI Taxonomy" id="400065"/>
    <lineage>
        <taxon>Bacteria</taxon>
        <taxon>Bacillati</taxon>
        <taxon>Bacillota</taxon>
        <taxon>Bacilli</taxon>
        <taxon>Lactobacillales</taxon>
        <taxon>Streptococcaceae</taxon>
        <taxon>Streptococcus</taxon>
    </lineage>
</organism>
<evidence type="ECO:0000313" key="1">
    <source>
        <dbReference type="EMBL" id="SNU89039.1"/>
    </source>
</evidence>
<sequence>MKKYLILLAGPPATGKTYLVNLIREVLPKMYVVSPDEFKEDMAESVGFNSLEEKALLEEKVWFYYYQALNIYMTVGKQFILTEYPFSIKQKGKLKGLAEQHNYEIITIRLTADFETLWNRRRARDLAKDRHLSFIMTHYHYGDVLDNRELADNHISKGDFYNIIEARRYNHFSLGKLYTLDVTDYDKVDYTPLMKALRSLAD</sequence>
<accession>A0A239SUU0</accession>
<dbReference type="Pfam" id="PF13671">
    <property type="entry name" value="AAA_33"/>
    <property type="match status" value="1"/>
</dbReference>
<dbReference type="Gene3D" id="3.40.50.300">
    <property type="entry name" value="P-loop containing nucleotide triphosphate hydrolases"/>
    <property type="match status" value="1"/>
</dbReference>
<dbReference type="EMBL" id="LT906439">
    <property type="protein sequence ID" value="SNU89039.1"/>
    <property type="molecule type" value="Genomic_DNA"/>
</dbReference>
<keyword evidence="1" id="KW-0808">Transferase</keyword>
<dbReference type="RefSeq" id="WP_018373257.1">
    <property type="nucleotide sequence ID" value="NZ_LT906439.1"/>
</dbReference>
<proteinExistence type="predicted"/>
<evidence type="ECO:0000313" key="2">
    <source>
        <dbReference type="Proteomes" id="UP000215185"/>
    </source>
</evidence>
<gene>
    <name evidence="1" type="ORF">SAMEA4412692_01323</name>
</gene>
<dbReference type="AlphaFoldDB" id="A0A239SUU0"/>
<dbReference type="eggNOG" id="COG0645">
    <property type="taxonomic scope" value="Bacteria"/>
</dbReference>
<name>A0A239SUU0_9STRE</name>
<dbReference type="OrthoDB" id="1648091at2"/>